<evidence type="ECO:0000256" key="1">
    <source>
        <dbReference type="SAM" id="MobiDB-lite"/>
    </source>
</evidence>
<protein>
    <submittedName>
        <fullName evidence="2">Uncharacterized protein</fullName>
    </submittedName>
</protein>
<dbReference type="AlphaFoldDB" id="A0A7V8V8G8"/>
<dbReference type="EMBL" id="JABRWO010000011">
    <property type="protein sequence ID" value="MBA2116806.1"/>
    <property type="molecule type" value="Genomic_DNA"/>
</dbReference>
<evidence type="ECO:0000313" key="3">
    <source>
        <dbReference type="Proteomes" id="UP000551616"/>
    </source>
</evidence>
<reference evidence="2 3" key="1">
    <citation type="submission" date="2020-05" db="EMBL/GenBank/DDBJ databases">
        <title>Bremerella alba sp. nov., a novel planctomycete isolated from the surface of the macroalga Fucus spiralis.</title>
        <authorList>
            <person name="Godinho O."/>
            <person name="Botelho R."/>
            <person name="Albuquerque L."/>
            <person name="Wiegand S."/>
            <person name="Da Costa M.S."/>
            <person name="Lobo-Da-Cunha A."/>
            <person name="Jogler C."/>
            <person name="Lage O.M."/>
        </authorList>
    </citation>
    <scope>NUCLEOTIDE SEQUENCE [LARGE SCALE GENOMIC DNA]</scope>
    <source>
        <strain evidence="2 3">FF15</strain>
    </source>
</reference>
<gene>
    <name evidence="2" type="ORF">HOV93_39980</name>
</gene>
<keyword evidence="3" id="KW-1185">Reference proteome</keyword>
<feature type="region of interest" description="Disordered" evidence="1">
    <location>
        <begin position="1"/>
        <end position="48"/>
    </location>
</feature>
<organism evidence="2 3">
    <name type="scientific">Bremerella alba</name>
    <dbReference type="NCBI Taxonomy" id="980252"/>
    <lineage>
        <taxon>Bacteria</taxon>
        <taxon>Pseudomonadati</taxon>
        <taxon>Planctomycetota</taxon>
        <taxon>Planctomycetia</taxon>
        <taxon>Pirellulales</taxon>
        <taxon>Pirellulaceae</taxon>
        <taxon>Bremerella</taxon>
    </lineage>
</organism>
<feature type="compositionally biased region" description="Basic and acidic residues" evidence="1">
    <location>
        <begin position="25"/>
        <end position="46"/>
    </location>
</feature>
<sequence>MPVKRGRNEGFLAKRGVTPEVTVGTERKMEKRANRDFADRDGEKKPKASGIHFLTPARVHRLVKRFFLGALCDLCG</sequence>
<proteinExistence type="predicted"/>
<dbReference type="Proteomes" id="UP000551616">
    <property type="component" value="Unassembled WGS sequence"/>
</dbReference>
<name>A0A7V8V8G8_9BACT</name>
<evidence type="ECO:0000313" key="2">
    <source>
        <dbReference type="EMBL" id="MBA2116806.1"/>
    </source>
</evidence>
<accession>A0A7V8V8G8</accession>
<comment type="caution">
    <text evidence="2">The sequence shown here is derived from an EMBL/GenBank/DDBJ whole genome shotgun (WGS) entry which is preliminary data.</text>
</comment>